<reference evidence="3" key="3">
    <citation type="submission" date="2024-02" db="EMBL/GenBank/DDBJ databases">
        <title>Comparative genomics of Cryptococcus and Kwoniella reveals pathogenesis evolution and contrasting modes of karyotype evolution via chromosome fusion or intercentromeric recombination.</title>
        <authorList>
            <person name="Coelho M.A."/>
            <person name="David-Palma M."/>
            <person name="Shea T."/>
            <person name="Bowers K."/>
            <person name="McGinley-Smith S."/>
            <person name="Mohammad A.W."/>
            <person name="Gnirke A."/>
            <person name="Yurkov A.M."/>
            <person name="Nowrousian M."/>
            <person name="Sun S."/>
            <person name="Cuomo C.A."/>
            <person name="Heitman J."/>
        </authorList>
    </citation>
    <scope>NUCLEOTIDE SEQUENCE</scope>
    <source>
        <strain evidence="3">CBS 10117</strain>
    </source>
</reference>
<feature type="compositionally biased region" description="Polar residues" evidence="1">
    <location>
        <begin position="375"/>
        <end position="397"/>
    </location>
</feature>
<feature type="compositionally biased region" description="Polar residues" evidence="1">
    <location>
        <begin position="153"/>
        <end position="173"/>
    </location>
</feature>
<feature type="region of interest" description="Disordered" evidence="1">
    <location>
        <begin position="988"/>
        <end position="1007"/>
    </location>
</feature>
<dbReference type="EMBL" id="KI894032">
    <property type="protein sequence ID" value="OBR84594.1"/>
    <property type="molecule type" value="Genomic_DNA"/>
</dbReference>
<feature type="compositionally biased region" description="Basic and acidic residues" evidence="1">
    <location>
        <begin position="961"/>
        <end position="974"/>
    </location>
</feature>
<dbReference type="OrthoDB" id="2565307at2759"/>
<dbReference type="RefSeq" id="XP_018262436.1">
    <property type="nucleotide sequence ID" value="XM_018408745.1"/>
</dbReference>
<sequence length="1359" mass="148844">MNPSSPNSHSNLNSNSKPTRQLSSSFRHPLPPRPSSSSAHAAHLRPSSCSSDNASRKPDDATTTASSTSPSAARSSARLLQQALKQVQVNKHGQTDQAPGLISTRPMRLPLPSQSTFLSMSNGNPSTDQSSRGADPLAPSPVPATATVPALSSSNHESNNINQGKVSKMTGNGNVVPGLPAIGSRERREAIWETYSTEQLGTFVKDGRNGIRRECSPDNWSAMVNVYLRRQIADVGKSSNTSGPDPNTCSGSPARQRTKTKPKTPTTTTTTTEVTFDATAPSLSSSFSASQIVASGEHVATSKSPASSASSSSQLASRGGNGQGPTQSADGSSSTSATATSMFGSSLSVPKPKTNIHKPTLDVNRMPRKPKIRTPDSNGCTTTPQQSGTTRPSTDQLQNALGRNTLGSARYRTLNVAAAASLGPVDDSDLSMATLLPLAPSPNDASTPANNLSTSQVASSLASPTRINPRKRRLEIVSPKDQSSKRAKFTATSNDADAASSRMAMGVIDLTMDDSEEEDADPTDIRNLGIARELVVERVAPERFSPDRNDQTLRSSRNRIDVHDPLSPIIMRRAPGEGLGARDLGGRLNQIWQIACNGLDDYWKTRLPNTRDGGPDCVGSDIWKSRLAKLRSKRRTASQTHRHIDYPHKRRLPFLKRNIRVGTRGIALTRFPYLADYITKSSLVSSPPGFARFWDNWTEREGNIHTCREDRFLMIKFGRFRPIAPVINVEDRPDSVRIEVFRDNSETSILSIDMSLDDRLEIRPSGFKIPIPYLTQSNRQHQARVPSSRMIPGTGLKMTAKFYANGVLWSEPFQSDTSVMTQPNGNGAFSINGGFSLSNETGHVLKLEPEPTWAFDPAQILPPLPVKLCKNVSSSSRPQLLFDDPAKVIESISGLTRKDFRAFGREEDIATYLAVVSEGNFRVDIYRRGGTHPSRHYSATFHFMPLAAAASSGPSDTASSDDSRPRIAQDDSQRQGHVKIHVRKLQVASLSEPPENGETDQLRQQSVAHAEKIDATVRLGEGRSSLASRIIKSLDDPIRPTRRVASTTIVQMDDETRDLTISNREIATFEIPTAPLPGVSDPIHDDHLMATPMETDNVGIHDASEPYSDGQYADDGDVFMGSAVTSQRDPTKETQLYTSSSLRALARTLPVGNSTIPGSPHLLLSNLEARTDEFLLKSHMIPPPSTAIQLEPQEVDQLIPTSNGLVGPIMKNRVNGYTKWSTRIDPGTLADLFPALDEVWDGGKIRHLIRDHEESVVWTRYHLSEKQRFMACCWNRWVYQKGPIPAVRRSEYYCSYIRTYGPVMVRARLFREVGDTLHVFWRDKFISIKEMGQALKLWNEISGYHDALRKARGDTVITA</sequence>
<reference evidence="3" key="2">
    <citation type="submission" date="2013-07" db="EMBL/GenBank/DDBJ databases">
        <authorList>
            <consortium name="The Broad Institute Genome Sequencing Platform"/>
            <person name="Cuomo C."/>
            <person name="Litvintseva A."/>
            <person name="Chen Y."/>
            <person name="Heitman J."/>
            <person name="Sun S."/>
            <person name="Springer D."/>
            <person name="Dromer F."/>
            <person name="Young S.K."/>
            <person name="Zeng Q."/>
            <person name="Gargeya S."/>
            <person name="Fitzgerald M."/>
            <person name="Abouelleil A."/>
            <person name="Alvarado L."/>
            <person name="Berlin A.M."/>
            <person name="Chapman S.B."/>
            <person name="Dewar J."/>
            <person name="Goldberg J."/>
            <person name="Griggs A."/>
            <person name="Gujja S."/>
            <person name="Hansen M."/>
            <person name="Howarth C."/>
            <person name="Imamovic A."/>
            <person name="Larimer J."/>
            <person name="McCowan C."/>
            <person name="Murphy C."/>
            <person name="Pearson M."/>
            <person name="Priest M."/>
            <person name="Roberts A."/>
            <person name="Saif S."/>
            <person name="Shea T."/>
            <person name="Sykes S."/>
            <person name="Wortman J."/>
            <person name="Nusbaum C."/>
            <person name="Birren B."/>
        </authorList>
    </citation>
    <scope>NUCLEOTIDE SEQUENCE</scope>
    <source>
        <strain evidence="3">CBS 10117</strain>
    </source>
</reference>
<feature type="region of interest" description="Disordered" evidence="1">
    <location>
        <begin position="441"/>
        <end position="497"/>
    </location>
</feature>
<feature type="compositionally biased region" description="Low complexity" evidence="1">
    <location>
        <begin position="1"/>
        <end position="28"/>
    </location>
</feature>
<feature type="compositionally biased region" description="Low complexity" evidence="1">
    <location>
        <begin position="300"/>
        <end position="317"/>
    </location>
</feature>
<dbReference type="GeneID" id="28969152"/>
<protein>
    <submittedName>
        <fullName evidence="2">Uncharacterized protein</fullName>
    </submittedName>
</protein>
<organism evidence="2">
    <name type="scientific">Kwoniella dejecticola CBS 10117</name>
    <dbReference type="NCBI Taxonomy" id="1296121"/>
    <lineage>
        <taxon>Eukaryota</taxon>
        <taxon>Fungi</taxon>
        <taxon>Dikarya</taxon>
        <taxon>Basidiomycota</taxon>
        <taxon>Agaricomycotina</taxon>
        <taxon>Tremellomycetes</taxon>
        <taxon>Tremellales</taxon>
        <taxon>Cryptococcaceae</taxon>
        <taxon>Kwoniella</taxon>
    </lineage>
</organism>
<feature type="compositionally biased region" description="Low complexity" evidence="1">
    <location>
        <begin position="328"/>
        <end position="346"/>
    </location>
</feature>
<feature type="compositionally biased region" description="Polar residues" evidence="1">
    <location>
        <begin position="84"/>
        <end position="97"/>
    </location>
</feature>
<accession>A0A1A6A3G9</accession>
<feature type="region of interest" description="Disordered" evidence="1">
    <location>
        <begin position="949"/>
        <end position="979"/>
    </location>
</feature>
<evidence type="ECO:0000313" key="2">
    <source>
        <dbReference type="EMBL" id="OBR84594.1"/>
    </source>
</evidence>
<proteinExistence type="predicted"/>
<dbReference type="EMBL" id="CP144535">
    <property type="protein sequence ID" value="WWC62506.1"/>
    <property type="molecule type" value="Genomic_DNA"/>
</dbReference>
<evidence type="ECO:0000313" key="4">
    <source>
        <dbReference type="Proteomes" id="UP000078595"/>
    </source>
</evidence>
<feature type="compositionally biased region" description="Low complexity" evidence="1">
    <location>
        <begin position="143"/>
        <end position="152"/>
    </location>
</feature>
<keyword evidence="4" id="KW-1185">Reference proteome</keyword>
<dbReference type="STRING" id="1296121.A0A1A6A3G9"/>
<feature type="compositionally biased region" description="Low complexity" evidence="1">
    <location>
        <begin position="263"/>
        <end position="275"/>
    </location>
</feature>
<dbReference type="Proteomes" id="UP000078595">
    <property type="component" value="Chromosome 6"/>
</dbReference>
<gene>
    <name evidence="2" type="ORF">I303_05453</name>
    <name evidence="3" type="ORF">I303_105102</name>
</gene>
<evidence type="ECO:0000313" key="3">
    <source>
        <dbReference type="EMBL" id="WWC62506.1"/>
    </source>
</evidence>
<reference evidence="2" key="1">
    <citation type="submission" date="2013-07" db="EMBL/GenBank/DDBJ databases">
        <title>The Genome Sequence of Cryptococcus dejecticola CBS10117.</title>
        <authorList>
            <consortium name="The Broad Institute Genome Sequencing Platform"/>
            <person name="Cuomo C."/>
            <person name="Litvintseva A."/>
            <person name="Chen Y."/>
            <person name="Heitman J."/>
            <person name="Sun S."/>
            <person name="Springer D."/>
            <person name="Dromer F."/>
            <person name="Young S.K."/>
            <person name="Zeng Q."/>
            <person name="Gargeya S."/>
            <person name="Fitzgerald M."/>
            <person name="Abouelleil A."/>
            <person name="Alvarado L."/>
            <person name="Berlin A.M."/>
            <person name="Chapman S.B."/>
            <person name="Dewar J."/>
            <person name="Goldberg J."/>
            <person name="Griggs A."/>
            <person name="Gujja S."/>
            <person name="Hansen M."/>
            <person name="Howarth C."/>
            <person name="Imamovic A."/>
            <person name="Larimer J."/>
            <person name="McCowan C."/>
            <person name="Murphy C."/>
            <person name="Pearson M."/>
            <person name="Priest M."/>
            <person name="Roberts A."/>
            <person name="Saif S."/>
            <person name="Shea T."/>
            <person name="Sykes S."/>
            <person name="Wortman J."/>
            <person name="Nusbaum C."/>
            <person name="Birren B."/>
        </authorList>
    </citation>
    <scope>NUCLEOTIDE SEQUENCE [LARGE SCALE GENOMIC DNA]</scope>
    <source>
        <strain evidence="2">CBS 10117</strain>
    </source>
</reference>
<feature type="compositionally biased region" description="Low complexity" evidence="1">
    <location>
        <begin position="61"/>
        <end position="83"/>
    </location>
</feature>
<feature type="compositionally biased region" description="Polar residues" evidence="1">
    <location>
        <begin position="112"/>
        <end position="132"/>
    </location>
</feature>
<feature type="compositionally biased region" description="Polar residues" evidence="1">
    <location>
        <begin position="443"/>
        <end position="466"/>
    </location>
</feature>
<feature type="region of interest" description="Disordered" evidence="1">
    <location>
        <begin position="235"/>
        <end position="275"/>
    </location>
</feature>
<feature type="region of interest" description="Disordered" evidence="1">
    <location>
        <begin position="1"/>
        <end position="180"/>
    </location>
</feature>
<feature type="compositionally biased region" description="Polar residues" evidence="1">
    <location>
        <begin position="237"/>
        <end position="255"/>
    </location>
</feature>
<name>A0A1A6A3G9_9TREE</name>
<dbReference type="KEGG" id="kdj:28969152"/>
<evidence type="ECO:0000256" key="1">
    <source>
        <dbReference type="SAM" id="MobiDB-lite"/>
    </source>
</evidence>
<dbReference type="VEuPathDB" id="FungiDB:I303_05453"/>
<feature type="region of interest" description="Disordered" evidence="1">
    <location>
        <begin position="300"/>
        <end position="397"/>
    </location>
</feature>
<feature type="compositionally biased region" description="Low complexity" evidence="1">
    <location>
        <begin position="35"/>
        <end position="48"/>
    </location>
</feature>